<proteinExistence type="inferred from homology"/>
<protein>
    <recommendedName>
        <fullName evidence="7">RNA-directed RNA polymerase</fullName>
        <ecNumber evidence="7">2.7.7.48</ecNumber>
    </recommendedName>
</protein>
<dbReference type="GO" id="GO:0003968">
    <property type="term" value="F:RNA-directed RNA polymerase activity"/>
    <property type="evidence" value="ECO:0007669"/>
    <property type="project" value="UniProtKB-KW"/>
</dbReference>
<evidence type="ECO:0000256" key="3">
    <source>
        <dbReference type="ARBA" id="ARBA00022679"/>
    </source>
</evidence>
<dbReference type="Pfam" id="PF02123">
    <property type="entry name" value="RdRP_4"/>
    <property type="match status" value="1"/>
</dbReference>
<dbReference type="GO" id="GO:0003723">
    <property type="term" value="F:RNA binding"/>
    <property type="evidence" value="ECO:0007669"/>
    <property type="project" value="InterPro"/>
</dbReference>
<evidence type="ECO:0000313" key="8">
    <source>
        <dbReference type="EMBL" id="AIA22672.1"/>
    </source>
</evidence>
<sequence>MIEALAKRALEYGPLGESLLGILSRFPQVYSQFGVSTFTDDLIRLRNVSGSIASLNQLLPAAISLLCLPFPLQIQLRRSDIIRLASLSLHLPFNPLGRIDLVLADAHSYLPIKNRSLSRSGPAILATFLNSEVVRDQCFPVKKLAAAGSKPNVTACALARSFSSIFGSQVTGAVIALCAGRLTDDQFCSVLIYAAGLHHHLGHRGLAIAIWAFRSPKGAKGLSTALKALGANGTSLGALLCEMPSLQGRAVGDLDLYSEAAYRCDTTRVAEKLLQPDPHALRGHVRAIIEAELSGREVVLPDLNEWWSARWAWCVNGSQTARSARGLGLPTELLSETHDRMYRRMASEALTHEPVSSWDGVTDVSASAKLECGKTRAIFACDTRSYFAFEWILGPVQRSWRNSRVLLDPGFGGHVGIVKKVQALQRGGGVNLMLDYDDFNSAHSTATMQMVFDVLCERVGAPKWYSRVLRDSFDKEYITIGSDRMHVKGTLMSGHRGTTFINSVLNAAYLRHALGGHYFDSLPSIHTGDDVYVRPPTLADCDHILRSARDYGCRMNPTKQSVGFETAEFLRIAIGKTGAYGYFARSVGSFVCGNWANLDPLAGEEALLTAINGVRSLCNRSQFEDLPRLIGPALRHTFGLGIRSLVNLLAGRASIDGSPVFDTTGPLRVYRLIRPPPEELKHDPRWPTHATNAYLTDHTSEVEALALSKCGGDISRVMAASSYSKGRVIPGLRSKPHFELRAKTIPQPLGYVNSSELVVSSERGGFLSQYPLLSLVKNRLSDDDIRELVVAAGGTVTGPVREFAFGPASITKNFIGRLSYADAGMLSKRTTSGNIFTIFQVCM</sequence>
<keyword evidence="2 7" id="KW-0696">RNA-directed RNA polymerase</keyword>
<organism evidence="8 9">
    <name type="scientific">Beauveria bassiana victorivirus NZL/1980</name>
    <dbReference type="NCBI Taxonomy" id="1485922"/>
    <lineage>
        <taxon>Viruses</taxon>
        <taxon>Riboviria</taxon>
        <taxon>Orthornavirae</taxon>
        <taxon>Duplornaviricota</taxon>
        <taxon>Chrymotiviricetes</taxon>
        <taxon>Ghabrivirales</taxon>
        <taxon>Alphatotivirineae</taxon>
        <taxon>Pseudototiviridae</taxon>
        <taxon>Victorivirus</taxon>
        <taxon>Victorivirus jyuroku</taxon>
    </lineage>
</organism>
<dbReference type="GO" id="GO:0000166">
    <property type="term" value="F:nucleotide binding"/>
    <property type="evidence" value="ECO:0007669"/>
    <property type="project" value="UniProtKB-KW"/>
</dbReference>
<dbReference type="OrthoDB" id="9167at10239"/>
<comment type="catalytic activity">
    <reaction evidence="6 7">
        <text>RNA(n) + a ribonucleoside 5'-triphosphate = RNA(n+1) + diphosphate</text>
        <dbReference type="Rhea" id="RHEA:21248"/>
        <dbReference type="Rhea" id="RHEA-COMP:14527"/>
        <dbReference type="Rhea" id="RHEA-COMP:17342"/>
        <dbReference type="ChEBI" id="CHEBI:33019"/>
        <dbReference type="ChEBI" id="CHEBI:61557"/>
        <dbReference type="ChEBI" id="CHEBI:140395"/>
        <dbReference type="EC" id="2.7.7.48"/>
    </reaction>
</comment>
<evidence type="ECO:0000256" key="6">
    <source>
        <dbReference type="ARBA" id="ARBA00048744"/>
    </source>
</evidence>
<evidence type="ECO:0000256" key="1">
    <source>
        <dbReference type="ARBA" id="ARBA00010455"/>
    </source>
</evidence>
<keyword evidence="3 7" id="KW-0808">Transferase</keyword>
<keyword evidence="5 7" id="KW-0547">Nucleotide-binding</keyword>
<dbReference type="GO" id="GO:0006351">
    <property type="term" value="P:DNA-templated transcription"/>
    <property type="evidence" value="ECO:0007669"/>
    <property type="project" value="InterPro"/>
</dbReference>
<dbReference type="SUPFAM" id="SSF56672">
    <property type="entry name" value="DNA/RNA polymerases"/>
    <property type="match status" value="1"/>
</dbReference>
<comment type="similarity">
    <text evidence="1">Belongs to the totiviridae RNA-directed RNA polymerase family.</text>
</comment>
<dbReference type="InterPro" id="IPR001795">
    <property type="entry name" value="RNA-dir_pol_luteovirus"/>
</dbReference>
<accession>A0A059XP14</accession>
<evidence type="ECO:0000256" key="2">
    <source>
        <dbReference type="ARBA" id="ARBA00022484"/>
    </source>
</evidence>
<evidence type="ECO:0000256" key="7">
    <source>
        <dbReference type="RuleBase" id="RU364050"/>
    </source>
</evidence>
<dbReference type="GeneID" id="19488636"/>
<keyword evidence="4 7" id="KW-0548">Nucleotidyltransferase</keyword>
<evidence type="ECO:0000256" key="5">
    <source>
        <dbReference type="ARBA" id="ARBA00022741"/>
    </source>
</evidence>
<dbReference type="RefSeq" id="YP_009032633.1">
    <property type="nucleotide sequence ID" value="NC_024151.1"/>
</dbReference>
<dbReference type="KEGG" id="vg:19488636"/>
<dbReference type="EMBL" id="KJ364649">
    <property type="protein sequence ID" value="AIA22672.1"/>
    <property type="molecule type" value="Genomic_RNA"/>
</dbReference>
<name>A0A059XP14_9VIRU</name>
<dbReference type="Proteomes" id="UP000202018">
    <property type="component" value="Segment"/>
</dbReference>
<evidence type="ECO:0000313" key="9">
    <source>
        <dbReference type="Proteomes" id="UP000202018"/>
    </source>
</evidence>
<keyword evidence="7" id="KW-0693">Viral RNA replication</keyword>
<reference evidence="8 9" key="1">
    <citation type="submission" date="2014-01" db="EMBL/GenBank/DDBJ databases">
        <title>Molecular characterization of a novel Victorivirus from the entomopathogenic fungus Beauveria bassiana.</title>
        <authorList>
            <person name="Khalifa M.E."/>
        </authorList>
    </citation>
    <scope>NUCLEOTIDE SEQUENCE [LARGE SCALE GENOMIC DNA]</scope>
    <source>
        <strain evidence="8">6887</strain>
    </source>
</reference>
<evidence type="ECO:0000256" key="4">
    <source>
        <dbReference type="ARBA" id="ARBA00022695"/>
    </source>
</evidence>
<dbReference type="InterPro" id="IPR043502">
    <property type="entry name" value="DNA/RNA_pol_sf"/>
</dbReference>
<keyword evidence="9" id="KW-1185">Reference proteome</keyword>
<dbReference type="EC" id="2.7.7.48" evidence="7"/>